<evidence type="ECO:0000313" key="1">
    <source>
        <dbReference type="EMBL" id="WEW59497.1"/>
    </source>
</evidence>
<reference evidence="1" key="1">
    <citation type="submission" date="2023-03" db="EMBL/GenBank/DDBJ databases">
        <title>Emydomyces testavorans Genome Sequence.</title>
        <authorList>
            <person name="Hoyer L."/>
        </authorList>
    </citation>
    <scope>NUCLEOTIDE SEQUENCE</scope>
    <source>
        <strain evidence="1">16-2883</strain>
    </source>
</reference>
<gene>
    <name evidence="1" type="ORF">PRK78_004971</name>
</gene>
<protein>
    <submittedName>
        <fullName evidence="1">Uncharacterized protein</fullName>
    </submittedName>
</protein>
<dbReference type="AlphaFoldDB" id="A0AAF0DKV6"/>
<organism evidence="1 2">
    <name type="scientific">Emydomyces testavorans</name>
    <dbReference type="NCBI Taxonomy" id="2070801"/>
    <lineage>
        <taxon>Eukaryota</taxon>
        <taxon>Fungi</taxon>
        <taxon>Dikarya</taxon>
        <taxon>Ascomycota</taxon>
        <taxon>Pezizomycotina</taxon>
        <taxon>Eurotiomycetes</taxon>
        <taxon>Eurotiomycetidae</taxon>
        <taxon>Onygenales</taxon>
        <taxon>Nannizziopsiaceae</taxon>
        <taxon>Emydomyces</taxon>
    </lineage>
</organism>
<dbReference type="Proteomes" id="UP001219355">
    <property type="component" value="Chromosome 3"/>
</dbReference>
<proteinExistence type="predicted"/>
<sequence length="100" mass="11255">MFQDLQTNYYLRLTQAEVFAELPPGWKATVVYEKLPTVTSQSTLKKTASGFKHDNDNAVVRKYFDDGNGVAWSNENGCCDAIVSPRIESHDATRNTQTPR</sequence>
<dbReference type="EMBL" id="CP120629">
    <property type="protein sequence ID" value="WEW59497.1"/>
    <property type="molecule type" value="Genomic_DNA"/>
</dbReference>
<accession>A0AAF0DKV6</accession>
<evidence type="ECO:0000313" key="2">
    <source>
        <dbReference type="Proteomes" id="UP001219355"/>
    </source>
</evidence>
<name>A0AAF0DKV6_9EURO</name>
<keyword evidence="2" id="KW-1185">Reference proteome</keyword>